<dbReference type="SUPFAM" id="SSF51905">
    <property type="entry name" value="FAD/NAD(P)-binding domain"/>
    <property type="match status" value="2"/>
</dbReference>
<feature type="region of interest" description="Disordered" evidence="8">
    <location>
        <begin position="588"/>
        <end position="608"/>
    </location>
</feature>
<reference evidence="9" key="1">
    <citation type="submission" date="2022-10" db="EMBL/GenBank/DDBJ databases">
        <title>Tapping the CABI collections for fungal endophytes: first genome assemblies for Collariella, Neodidymelliopsis, Ascochyta clinopodiicola, Didymella pomorum, Didymosphaeria variabile, Neocosmospora piperis and Neocucurbitaria cava.</title>
        <authorList>
            <person name="Hill R."/>
        </authorList>
    </citation>
    <scope>NUCLEOTIDE SEQUENCE</scope>
    <source>
        <strain evidence="9">IMI 355082</strain>
    </source>
</reference>
<dbReference type="GO" id="GO:0050661">
    <property type="term" value="F:NADP binding"/>
    <property type="evidence" value="ECO:0007669"/>
    <property type="project" value="InterPro"/>
</dbReference>
<gene>
    <name evidence="9" type="ORF">N0V93_004498</name>
</gene>
<dbReference type="EMBL" id="JAPEVB010000003">
    <property type="protein sequence ID" value="KAJ4390899.1"/>
    <property type="molecule type" value="Genomic_DNA"/>
</dbReference>
<sequence length="608" mass="68402">MGDTNGNAGPEIRVDALVIGAGFSGVSMLHKVRQLGLNVKIFEAGDGFGGTWYWNRYPGARVDSEFPFYQLNIPEVYKTWTFNERYPDHHELRAYFAHADKILNLSKDTYFNARVVECSWDDDAGEWKVKTQQGHVAKARFLLLCSGLLHQRHIPDFPGLKDYKGQVFHSSFYPEGLDVKGRKVALVGTGATAVQITQEVAKQAEHLTIFLRRPSLCLPAGQRTLSKAENHAWHLYLDSILGTARNQSHNGFLPMPVPSTKTLDVPPEEREKYWESLWEGGGFRFWVSNYPDVMLSAEANAKIYEFWAKKVRARMTDPAKMDEMAPLPAEKMPYHIFTKRPPLEMDYYECVDKPSVELVNTKRTPSRAFNSTGIKMEDGRQIDFDILILATGFDAFSGSMTNMGIKSRDGTDIKDYWSKGIRAYLGTTLAGYPNAFMSYTPYAPTALSNGTTMIEVQCDFACAAIRKVLDSERNGGRKIKSIEALSSAEDEWAAHVNAQNEPTLYPLTESWWTGANIPGKKSQMLTYLLGISEYEKEITERLERLEGFDVRYWSGERELNAPAVINVAKQKADGKTSAEHVEHVEHVQPSMTESSEAAEILRPSATAE</sequence>
<dbReference type="PANTHER" id="PTHR43098:SF3">
    <property type="entry name" value="L-ORNITHINE N(5)-MONOOXYGENASE-RELATED"/>
    <property type="match status" value="1"/>
</dbReference>
<evidence type="ECO:0000313" key="9">
    <source>
        <dbReference type="EMBL" id="KAJ4390899.1"/>
    </source>
</evidence>
<comment type="similarity">
    <text evidence="2">Belongs to the FAD-binding monooxygenase family.</text>
</comment>
<accession>A0A9W8YUX6</accession>
<evidence type="ECO:0000256" key="8">
    <source>
        <dbReference type="SAM" id="MobiDB-lite"/>
    </source>
</evidence>
<keyword evidence="7" id="KW-0503">Monooxygenase</keyword>
<dbReference type="OrthoDB" id="66881at2759"/>
<comment type="caution">
    <text evidence="9">The sequence shown here is derived from an EMBL/GenBank/DDBJ whole genome shotgun (WGS) entry which is preliminary data.</text>
</comment>
<comment type="cofactor">
    <cofactor evidence="1">
        <name>FAD</name>
        <dbReference type="ChEBI" id="CHEBI:57692"/>
    </cofactor>
</comment>
<evidence type="ECO:0000256" key="3">
    <source>
        <dbReference type="ARBA" id="ARBA00022630"/>
    </source>
</evidence>
<evidence type="ECO:0000256" key="6">
    <source>
        <dbReference type="ARBA" id="ARBA00023002"/>
    </source>
</evidence>
<dbReference type="Gene3D" id="3.50.50.60">
    <property type="entry name" value="FAD/NAD(P)-binding domain"/>
    <property type="match status" value="2"/>
</dbReference>
<evidence type="ECO:0000313" key="10">
    <source>
        <dbReference type="Proteomes" id="UP001140453"/>
    </source>
</evidence>
<keyword evidence="5" id="KW-0521">NADP</keyword>
<dbReference type="AlphaFoldDB" id="A0A9W8YUX6"/>
<dbReference type="Proteomes" id="UP001140453">
    <property type="component" value="Unassembled WGS sequence"/>
</dbReference>
<organism evidence="9 10">
    <name type="scientific">Gnomoniopsis smithogilvyi</name>
    <dbReference type="NCBI Taxonomy" id="1191159"/>
    <lineage>
        <taxon>Eukaryota</taxon>
        <taxon>Fungi</taxon>
        <taxon>Dikarya</taxon>
        <taxon>Ascomycota</taxon>
        <taxon>Pezizomycotina</taxon>
        <taxon>Sordariomycetes</taxon>
        <taxon>Sordariomycetidae</taxon>
        <taxon>Diaporthales</taxon>
        <taxon>Gnomoniaceae</taxon>
        <taxon>Gnomoniopsis</taxon>
    </lineage>
</organism>
<evidence type="ECO:0008006" key="11">
    <source>
        <dbReference type="Google" id="ProtNLM"/>
    </source>
</evidence>
<evidence type="ECO:0000256" key="1">
    <source>
        <dbReference type="ARBA" id="ARBA00001974"/>
    </source>
</evidence>
<protein>
    <recommendedName>
        <fullName evidence="11">FAD/NAD(P)-binding domain-containing protein</fullName>
    </recommendedName>
</protein>
<evidence type="ECO:0000256" key="4">
    <source>
        <dbReference type="ARBA" id="ARBA00022827"/>
    </source>
</evidence>
<name>A0A9W8YUX6_9PEZI</name>
<dbReference type="InterPro" id="IPR036188">
    <property type="entry name" value="FAD/NAD-bd_sf"/>
</dbReference>
<dbReference type="InterPro" id="IPR050775">
    <property type="entry name" value="FAD-binding_Monooxygenases"/>
</dbReference>
<dbReference type="GO" id="GO:0004499">
    <property type="term" value="F:N,N-dimethylaniline monooxygenase activity"/>
    <property type="evidence" value="ECO:0007669"/>
    <property type="project" value="InterPro"/>
</dbReference>
<dbReference type="PANTHER" id="PTHR43098">
    <property type="entry name" value="L-ORNITHINE N(5)-MONOOXYGENASE-RELATED"/>
    <property type="match status" value="1"/>
</dbReference>
<evidence type="ECO:0000256" key="5">
    <source>
        <dbReference type="ARBA" id="ARBA00022857"/>
    </source>
</evidence>
<keyword evidence="4" id="KW-0274">FAD</keyword>
<evidence type="ECO:0000256" key="7">
    <source>
        <dbReference type="ARBA" id="ARBA00023033"/>
    </source>
</evidence>
<dbReference type="Pfam" id="PF00743">
    <property type="entry name" value="FMO-like"/>
    <property type="match status" value="1"/>
</dbReference>
<keyword evidence="6" id="KW-0560">Oxidoreductase</keyword>
<dbReference type="GO" id="GO:0050660">
    <property type="term" value="F:flavin adenine dinucleotide binding"/>
    <property type="evidence" value="ECO:0007669"/>
    <property type="project" value="InterPro"/>
</dbReference>
<proteinExistence type="inferred from homology"/>
<keyword evidence="10" id="KW-1185">Reference proteome</keyword>
<evidence type="ECO:0000256" key="2">
    <source>
        <dbReference type="ARBA" id="ARBA00010139"/>
    </source>
</evidence>
<keyword evidence="3" id="KW-0285">Flavoprotein</keyword>
<dbReference type="InterPro" id="IPR020946">
    <property type="entry name" value="Flavin_mOase-like"/>
</dbReference>